<comment type="similarity">
    <text evidence="1 9 11">Belongs to the peptidase A8 family.</text>
</comment>
<feature type="transmembrane region" description="Helical" evidence="9">
    <location>
        <begin position="59"/>
        <end position="78"/>
    </location>
</feature>
<gene>
    <name evidence="9" type="primary">lspA</name>
    <name evidence="12" type="ORF">J2Z76_000742</name>
</gene>
<sequence>MNIFFGAVFLFSIILDQITKKWALTVLKNGSSIKIIKDFLRFSYVENRGAAFGILQNQIWFFVIITFIMIIFLAYMFFKYKNITNVSKLSIVLIAGGAIGNFIDRITMGFVVDFIDVRFGNFYDFPVFNVADSFVVCGTILLIILMLFNKFEKSENINE</sequence>
<keyword evidence="5 9" id="KW-0064">Aspartyl protease</keyword>
<dbReference type="Proteomes" id="UP001519342">
    <property type="component" value="Unassembled WGS sequence"/>
</dbReference>
<evidence type="ECO:0000256" key="9">
    <source>
        <dbReference type="HAMAP-Rule" id="MF_00161"/>
    </source>
</evidence>
<feature type="active site" evidence="9">
    <location>
        <position position="113"/>
    </location>
</feature>
<dbReference type="PRINTS" id="PR00781">
    <property type="entry name" value="LIPOSIGPTASE"/>
</dbReference>
<evidence type="ECO:0000256" key="8">
    <source>
        <dbReference type="ARBA" id="ARBA00023136"/>
    </source>
</evidence>
<evidence type="ECO:0000256" key="7">
    <source>
        <dbReference type="ARBA" id="ARBA00022989"/>
    </source>
</evidence>
<evidence type="ECO:0000313" key="12">
    <source>
        <dbReference type="EMBL" id="MBP1924885.1"/>
    </source>
</evidence>
<keyword evidence="2 9" id="KW-1003">Cell membrane</keyword>
<evidence type="ECO:0000256" key="10">
    <source>
        <dbReference type="RuleBase" id="RU000594"/>
    </source>
</evidence>
<keyword evidence="7 9" id="KW-1133">Transmembrane helix</keyword>
<comment type="caution">
    <text evidence="12">The sequence shown here is derived from an EMBL/GenBank/DDBJ whole genome shotgun (WGS) entry which is preliminary data.</text>
</comment>
<accession>A0ABS4GBV5</accession>
<protein>
    <recommendedName>
        <fullName evidence="9">Lipoprotein signal peptidase</fullName>
        <ecNumber evidence="9">3.4.23.36</ecNumber>
    </recommendedName>
    <alternativeName>
        <fullName evidence="9">Prolipoprotein signal peptidase</fullName>
    </alternativeName>
    <alternativeName>
        <fullName evidence="9">Signal peptidase II</fullName>
        <shortName evidence="9">SPase II</shortName>
    </alternativeName>
</protein>
<comment type="subcellular location">
    <subcellularLocation>
        <location evidence="9">Cell membrane</location>
        <topology evidence="9">Multi-pass membrane protein</topology>
    </subcellularLocation>
</comment>
<evidence type="ECO:0000256" key="4">
    <source>
        <dbReference type="ARBA" id="ARBA00022692"/>
    </source>
</evidence>
<comment type="function">
    <text evidence="9 10">This protein specifically catalyzes the removal of signal peptides from prolipoproteins.</text>
</comment>
<feature type="active site" evidence="9">
    <location>
        <position position="132"/>
    </location>
</feature>
<feature type="transmembrane region" description="Helical" evidence="9">
    <location>
        <begin position="90"/>
        <end position="115"/>
    </location>
</feature>
<proteinExistence type="inferred from homology"/>
<keyword evidence="8 9" id="KW-0472">Membrane</keyword>
<dbReference type="PANTHER" id="PTHR33695:SF1">
    <property type="entry name" value="LIPOPROTEIN SIGNAL PEPTIDASE"/>
    <property type="match status" value="1"/>
</dbReference>
<evidence type="ECO:0000256" key="2">
    <source>
        <dbReference type="ARBA" id="ARBA00022475"/>
    </source>
</evidence>
<dbReference type="HAMAP" id="MF_00161">
    <property type="entry name" value="LspA"/>
    <property type="match status" value="1"/>
</dbReference>
<dbReference type="EMBL" id="JAGGKS010000002">
    <property type="protein sequence ID" value="MBP1924885.1"/>
    <property type="molecule type" value="Genomic_DNA"/>
</dbReference>
<keyword evidence="13" id="KW-1185">Reference proteome</keyword>
<evidence type="ECO:0000256" key="5">
    <source>
        <dbReference type="ARBA" id="ARBA00022750"/>
    </source>
</evidence>
<keyword evidence="6 9" id="KW-0378">Hydrolase</keyword>
<evidence type="ECO:0000256" key="6">
    <source>
        <dbReference type="ARBA" id="ARBA00022801"/>
    </source>
</evidence>
<dbReference type="EC" id="3.4.23.36" evidence="9"/>
<name>A0ABS4GBV5_9FIRM</name>
<keyword evidence="3 9" id="KW-0645">Protease</keyword>
<dbReference type="Pfam" id="PF01252">
    <property type="entry name" value="Peptidase_A8"/>
    <property type="match status" value="1"/>
</dbReference>
<dbReference type="PANTHER" id="PTHR33695">
    <property type="entry name" value="LIPOPROTEIN SIGNAL PEPTIDASE"/>
    <property type="match status" value="1"/>
</dbReference>
<dbReference type="GO" id="GO:0004190">
    <property type="term" value="F:aspartic-type endopeptidase activity"/>
    <property type="evidence" value="ECO:0007669"/>
    <property type="project" value="UniProtKB-EC"/>
</dbReference>
<feature type="transmembrane region" description="Helical" evidence="9">
    <location>
        <begin position="127"/>
        <end position="148"/>
    </location>
</feature>
<dbReference type="NCBIfam" id="TIGR00077">
    <property type="entry name" value="lspA"/>
    <property type="match status" value="1"/>
</dbReference>
<evidence type="ECO:0000256" key="3">
    <source>
        <dbReference type="ARBA" id="ARBA00022670"/>
    </source>
</evidence>
<evidence type="ECO:0000313" key="13">
    <source>
        <dbReference type="Proteomes" id="UP001519342"/>
    </source>
</evidence>
<comment type="catalytic activity">
    <reaction evidence="9 10">
        <text>Release of signal peptides from bacterial membrane prolipoproteins. Hydrolyzes -Xaa-Yaa-Zaa-|-(S,diacylglyceryl)Cys-, in which Xaa is hydrophobic (preferably Leu), and Yaa (Ala or Ser) and Zaa (Gly or Ala) have small, neutral side chains.</text>
        <dbReference type="EC" id="3.4.23.36"/>
    </reaction>
</comment>
<evidence type="ECO:0000256" key="1">
    <source>
        <dbReference type="ARBA" id="ARBA00006139"/>
    </source>
</evidence>
<dbReference type="InterPro" id="IPR001872">
    <property type="entry name" value="Peptidase_A8"/>
</dbReference>
<keyword evidence="4 9" id="KW-0812">Transmembrane</keyword>
<dbReference type="PROSITE" id="PS00855">
    <property type="entry name" value="SPASE_II"/>
    <property type="match status" value="1"/>
</dbReference>
<evidence type="ECO:0000256" key="11">
    <source>
        <dbReference type="RuleBase" id="RU004181"/>
    </source>
</evidence>
<reference evidence="12 13" key="1">
    <citation type="submission" date="2021-03" db="EMBL/GenBank/DDBJ databases">
        <title>Genomic Encyclopedia of Type Strains, Phase IV (KMG-IV): sequencing the most valuable type-strain genomes for metagenomic binning, comparative biology and taxonomic classification.</title>
        <authorList>
            <person name="Goeker M."/>
        </authorList>
    </citation>
    <scope>NUCLEOTIDE SEQUENCE [LARGE SCALE GENOMIC DNA]</scope>
    <source>
        <strain evidence="12 13">DSM 24004</strain>
    </source>
</reference>
<organism evidence="12 13">
    <name type="scientific">Sedimentibacter acidaminivorans</name>
    <dbReference type="NCBI Taxonomy" id="913099"/>
    <lineage>
        <taxon>Bacteria</taxon>
        <taxon>Bacillati</taxon>
        <taxon>Bacillota</taxon>
        <taxon>Tissierellia</taxon>
        <taxon>Sedimentibacter</taxon>
    </lineage>
</organism>
<comment type="pathway">
    <text evidence="9">Protein modification; lipoprotein biosynthesis (signal peptide cleavage).</text>
</comment>
<comment type="caution">
    <text evidence="9">Lacks conserved residue(s) required for the propagation of feature annotation.</text>
</comment>